<dbReference type="EMBL" id="GEDG01011182">
    <property type="protein sequence ID" value="JAP27425.1"/>
    <property type="molecule type" value="Transcribed_RNA"/>
</dbReference>
<feature type="region of interest" description="Disordered" evidence="1">
    <location>
        <begin position="60"/>
        <end position="80"/>
    </location>
</feature>
<dbReference type="AlphaFoldDB" id="A0A0V0I4B0"/>
<name>A0A0V0I4B0_SOLCH</name>
<accession>A0A0V0I4B0</accession>
<sequence length="80" mass="8947">MIPFPLSFFLAKTTTKQPPNNIQTNPQNPNSTTPLFRFYSITTTNTSKTNRATSFELTPAASQTNISSGEEFQTSMNRIQ</sequence>
<evidence type="ECO:0000313" key="2">
    <source>
        <dbReference type="EMBL" id="JAP27425.1"/>
    </source>
</evidence>
<proteinExistence type="predicted"/>
<organism evidence="2">
    <name type="scientific">Solanum chacoense</name>
    <name type="common">Chaco potato</name>
    <dbReference type="NCBI Taxonomy" id="4108"/>
    <lineage>
        <taxon>Eukaryota</taxon>
        <taxon>Viridiplantae</taxon>
        <taxon>Streptophyta</taxon>
        <taxon>Embryophyta</taxon>
        <taxon>Tracheophyta</taxon>
        <taxon>Spermatophyta</taxon>
        <taxon>Magnoliopsida</taxon>
        <taxon>eudicotyledons</taxon>
        <taxon>Gunneridae</taxon>
        <taxon>Pentapetalae</taxon>
        <taxon>asterids</taxon>
        <taxon>lamiids</taxon>
        <taxon>Solanales</taxon>
        <taxon>Solanaceae</taxon>
        <taxon>Solanoideae</taxon>
        <taxon>Solaneae</taxon>
        <taxon>Solanum</taxon>
    </lineage>
</organism>
<protein>
    <submittedName>
        <fullName evidence="2">Putative ovule protein</fullName>
    </submittedName>
</protein>
<evidence type="ECO:0000256" key="1">
    <source>
        <dbReference type="SAM" id="MobiDB-lite"/>
    </source>
</evidence>
<feature type="region of interest" description="Disordered" evidence="1">
    <location>
        <begin position="14"/>
        <end position="34"/>
    </location>
</feature>
<reference evidence="2" key="1">
    <citation type="submission" date="2015-12" db="EMBL/GenBank/DDBJ databases">
        <title>Gene expression during late stages of embryo sac development: a critical building block for successful pollen-pistil interactions.</title>
        <authorList>
            <person name="Liu Y."/>
            <person name="Joly V."/>
            <person name="Sabar M."/>
            <person name="Matton D.P."/>
        </authorList>
    </citation>
    <scope>NUCLEOTIDE SEQUENCE</scope>
</reference>